<evidence type="ECO:0000256" key="5">
    <source>
        <dbReference type="ARBA" id="ARBA00023136"/>
    </source>
</evidence>
<dbReference type="SUPFAM" id="SSF81321">
    <property type="entry name" value="Family A G protein-coupled receptor-like"/>
    <property type="match status" value="1"/>
</dbReference>
<dbReference type="Gene3D" id="1.20.1070.10">
    <property type="entry name" value="Rhodopsin 7-helix transmembrane proteins"/>
    <property type="match status" value="1"/>
</dbReference>
<organism evidence="7 8">
    <name type="scientific">Caenorhabditis bovis</name>
    <dbReference type="NCBI Taxonomy" id="2654633"/>
    <lineage>
        <taxon>Eukaryota</taxon>
        <taxon>Metazoa</taxon>
        <taxon>Ecdysozoa</taxon>
        <taxon>Nematoda</taxon>
        <taxon>Chromadorea</taxon>
        <taxon>Rhabditida</taxon>
        <taxon>Rhabditina</taxon>
        <taxon>Rhabditomorpha</taxon>
        <taxon>Rhabditoidea</taxon>
        <taxon>Rhabditidae</taxon>
        <taxon>Peloderinae</taxon>
        <taxon>Caenorhabditis</taxon>
    </lineage>
</organism>
<evidence type="ECO:0000256" key="2">
    <source>
        <dbReference type="ARBA" id="ARBA00009166"/>
    </source>
</evidence>
<evidence type="ECO:0000256" key="4">
    <source>
        <dbReference type="ARBA" id="ARBA00022989"/>
    </source>
</evidence>
<keyword evidence="3 6" id="KW-0812">Transmembrane</keyword>
<evidence type="ECO:0000256" key="1">
    <source>
        <dbReference type="ARBA" id="ARBA00004141"/>
    </source>
</evidence>
<feature type="transmembrane region" description="Helical" evidence="6">
    <location>
        <begin position="215"/>
        <end position="237"/>
    </location>
</feature>
<gene>
    <name evidence="7" type="ORF">CBOVIS_LOCUS8049</name>
</gene>
<keyword evidence="8" id="KW-1185">Reference proteome</keyword>
<comment type="caution">
    <text evidence="7">The sequence shown here is derived from an EMBL/GenBank/DDBJ whole genome shotgun (WGS) entry which is preliminary data.</text>
</comment>
<dbReference type="Proteomes" id="UP000494206">
    <property type="component" value="Unassembled WGS sequence"/>
</dbReference>
<dbReference type="Pfam" id="PF10317">
    <property type="entry name" value="7TM_GPCR_Srd"/>
    <property type="match status" value="1"/>
</dbReference>
<evidence type="ECO:0000256" key="3">
    <source>
        <dbReference type="ARBA" id="ARBA00022692"/>
    </source>
</evidence>
<comment type="similarity">
    <text evidence="2">Belongs to the nematode receptor-like protein srd family.</text>
</comment>
<accession>A0A8S1F1N6</accession>
<comment type="subcellular location">
    <subcellularLocation>
        <location evidence="1">Membrane</location>
        <topology evidence="1">Multi-pass membrane protein</topology>
    </subcellularLocation>
</comment>
<keyword evidence="5 6" id="KW-0472">Membrane</keyword>
<sequence length="312" mass="36164">MSLLLLMLIIFKSPQTLRIYSIFLINSTLGDLVFAFSTAMAQIRIIPNKWAFAYVSLGPGGWIAGSEGGYFFYCLMLHSLFYMFLCFPISFGFRYWILVRQMPNKSSCILFCFSLWLLALTQHVLFTLSRADSVEIRKYLKANQPQYDLDQFFVSGNFMINSPMTCIVLATIVLPMFPIYVLIIYFYKKVNFYLMSNIAQLSEETLRGHKKLIEVLSIQASLPLLFIFPPITLYGLYHLEIVNFQASEYLVYTIFSFLPITSPMISIIYIKPYNTAFRKTFCHYQVMPMLKKSVVTIYGEAQSTRHSSTRFD</sequence>
<dbReference type="PANTHER" id="PTHR22945:SF96">
    <property type="entry name" value="SERPENTINE RECEPTOR, CLASS D (DELTA)"/>
    <property type="match status" value="1"/>
</dbReference>
<dbReference type="GO" id="GO:0016020">
    <property type="term" value="C:membrane"/>
    <property type="evidence" value="ECO:0007669"/>
    <property type="project" value="UniProtKB-SubCell"/>
</dbReference>
<evidence type="ECO:0000256" key="6">
    <source>
        <dbReference type="SAM" id="Phobius"/>
    </source>
</evidence>
<reference evidence="7 8" key="1">
    <citation type="submission" date="2020-04" db="EMBL/GenBank/DDBJ databases">
        <authorList>
            <person name="Laetsch R D."/>
            <person name="Stevens L."/>
            <person name="Kumar S."/>
            <person name="Blaxter L. M."/>
        </authorList>
    </citation>
    <scope>NUCLEOTIDE SEQUENCE [LARGE SCALE GENOMIC DNA]</scope>
</reference>
<proteinExistence type="inferred from homology"/>
<evidence type="ECO:0008006" key="9">
    <source>
        <dbReference type="Google" id="ProtNLM"/>
    </source>
</evidence>
<feature type="transmembrane region" description="Helical" evidence="6">
    <location>
        <begin position="249"/>
        <end position="270"/>
    </location>
</feature>
<dbReference type="OrthoDB" id="5876986at2759"/>
<dbReference type="PANTHER" id="PTHR22945">
    <property type="entry name" value="SERPENTINE RECEPTOR, CLASS D DELTA"/>
    <property type="match status" value="1"/>
</dbReference>
<name>A0A8S1F1N6_9PELO</name>
<evidence type="ECO:0000313" key="7">
    <source>
        <dbReference type="EMBL" id="CAB3405907.1"/>
    </source>
</evidence>
<dbReference type="AlphaFoldDB" id="A0A8S1F1N6"/>
<dbReference type="EMBL" id="CADEPM010000005">
    <property type="protein sequence ID" value="CAB3405907.1"/>
    <property type="molecule type" value="Genomic_DNA"/>
</dbReference>
<evidence type="ECO:0000313" key="8">
    <source>
        <dbReference type="Proteomes" id="UP000494206"/>
    </source>
</evidence>
<keyword evidence="4 6" id="KW-1133">Transmembrane helix</keyword>
<feature type="transmembrane region" description="Helical" evidence="6">
    <location>
        <begin position="70"/>
        <end position="96"/>
    </location>
</feature>
<feature type="transmembrane region" description="Helical" evidence="6">
    <location>
        <begin position="108"/>
        <end position="128"/>
    </location>
</feature>
<protein>
    <recommendedName>
        <fullName evidence="9">G-protein coupled receptors family 1 profile domain-containing protein</fullName>
    </recommendedName>
</protein>
<dbReference type="InterPro" id="IPR050920">
    <property type="entry name" value="Nematode_rcpt-like_delta"/>
</dbReference>
<dbReference type="InterPro" id="IPR019421">
    <property type="entry name" value="7TM_GPCR_serpentine_rcpt_Srd"/>
</dbReference>
<feature type="transmembrane region" description="Helical" evidence="6">
    <location>
        <begin position="167"/>
        <end position="187"/>
    </location>
</feature>